<evidence type="ECO:0000313" key="2">
    <source>
        <dbReference type="EMBL" id="RCV54446.1"/>
    </source>
</evidence>
<proteinExistence type="predicted"/>
<reference evidence="2 3" key="1">
    <citation type="submission" date="2018-04" db="EMBL/GenBank/DDBJ databases">
        <title>Novel actinobacteria from marine sediment.</title>
        <authorList>
            <person name="Ng Z.Y."/>
            <person name="Tan G.Y.A."/>
        </authorList>
    </citation>
    <scope>NUCLEOTIDE SEQUENCE [LARGE SCALE GENOMIC DNA]</scope>
    <source>
        <strain evidence="2 3">TPS81</strain>
    </source>
</reference>
<evidence type="ECO:0000313" key="3">
    <source>
        <dbReference type="Proteomes" id="UP000253318"/>
    </source>
</evidence>
<organism evidence="2 3">
    <name type="scientific">Marinitenerispora sediminis</name>
    <dbReference type="NCBI Taxonomy" id="1931232"/>
    <lineage>
        <taxon>Bacteria</taxon>
        <taxon>Bacillati</taxon>
        <taxon>Actinomycetota</taxon>
        <taxon>Actinomycetes</taxon>
        <taxon>Streptosporangiales</taxon>
        <taxon>Nocardiopsidaceae</taxon>
        <taxon>Marinitenerispora</taxon>
    </lineage>
</organism>
<accession>A0A368T1S0</accession>
<dbReference type="Proteomes" id="UP000253318">
    <property type="component" value="Unassembled WGS sequence"/>
</dbReference>
<feature type="chain" id="PRO_5016936084" evidence="1">
    <location>
        <begin position="27"/>
        <end position="79"/>
    </location>
</feature>
<gene>
    <name evidence="2" type="ORF">DEF24_19245</name>
</gene>
<evidence type="ECO:0000256" key="1">
    <source>
        <dbReference type="SAM" id="SignalP"/>
    </source>
</evidence>
<comment type="caution">
    <text evidence="2">The sequence shown here is derived from an EMBL/GenBank/DDBJ whole genome shotgun (WGS) entry which is preliminary data.</text>
</comment>
<name>A0A368T1S0_9ACTN</name>
<sequence>MDRLATAALLAAAALAPAVLSATARADDGGADATSPADIVLCGSGTGGAAGAMVAGCGNPDVSAVDESDLGDSDGAGED</sequence>
<dbReference type="RefSeq" id="WP_114398595.1">
    <property type="nucleotide sequence ID" value="NZ_QEIM01000080.1"/>
</dbReference>
<protein>
    <submittedName>
        <fullName evidence="2">Uncharacterized protein</fullName>
    </submittedName>
</protein>
<dbReference type="EMBL" id="QEIN01000167">
    <property type="protein sequence ID" value="RCV54446.1"/>
    <property type="molecule type" value="Genomic_DNA"/>
</dbReference>
<feature type="signal peptide" evidence="1">
    <location>
        <begin position="1"/>
        <end position="26"/>
    </location>
</feature>
<dbReference type="AlphaFoldDB" id="A0A368T1S0"/>
<keyword evidence="1" id="KW-0732">Signal</keyword>
<keyword evidence="3" id="KW-1185">Reference proteome</keyword>